<dbReference type="EMBL" id="KN294026">
    <property type="protein sequence ID" value="KGQ00768.1"/>
    <property type="molecule type" value="Genomic_DNA"/>
</dbReference>
<sequence length="87" mass="9777">MFSSHWILSIDRIPDTQVHMPNMAHHDALVMKTSEKGKRAFNGFVGDSPFVQAGRKAQGAFAQKRLSRDDAFLGDFSRRSPSKRTAE</sequence>
<evidence type="ECO:0000313" key="2">
    <source>
        <dbReference type="Proteomes" id="UP000002059"/>
    </source>
</evidence>
<protein>
    <submittedName>
        <fullName evidence="1">Uncharacterized protein</fullName>
    </submittedName>
</protein>
<dbReference type="KEGG" id="pbl:PAAG_12563"/>
<organism evidence="1 2">
    <name type="scientific">Paracoccidioides lutzii (strain ATCC MYA-826 / Pb01)</name>
    <name type="common">Paracoccidioides brasiliensis</name>
    <dbReference type="NCBI Taxonomy" id="502779"/>
    <lineage>
        <taxon>Eukaryota</taxon>
        <taxon>Fungi</taxon>
        <taxon>Dikarya</taxon>
        <taxon>Ascomycota</taxon>
        <taxon>Pezizomycotina</taxon>
        <taxon>Eurotiomycetes</taxon>
        <taxon>Eurotiomycetidae</taxon>
        <taxon>Onygenales</taxon>
        <taxon>Ajellomycetaceae</taxon>
        <taxon>Paracoccidioides</taxon>
    </lineage>
</organism>
<keyword evidence="2" id="KW-1185">Reference proteome</keyword>
<dbReference type="RefSeq" id="XP_015702346.1">
    <property type="nucleotide sequence ID" value="XM_015848040.1"/>
</dbReference>
<name>A0A0A2UZV4_PARBA</name>
<dbReference type="GeneID" id="26971173"/>
<dbReference type="Proteomes" id="UP000002059">
    <property type="component" value="Partially assembled WGS sequence"/>
</dbReference>
<dbReference type="HOGENOM" id="CLU_2483957_0_0_1"/>
<reference evidence="1 2" key="1">
    <citation type="journal article" date="2011" name="PLoS Genet.">
        <title>Comparative genomic analysis of human fungal pathogens causing paracoccidioidomycosis.</title>
        <authorList>
            <person name="Desjardins C.A."/>
            <person name="Champion M.D."/>
            <person name="Holder J.W."/>
            <person name="Muszewska A."/>
            <person name="Goldberg J."/>
            <person name="Bailao A.M."/>
            <person name="Brigido M.M."/>
            <person name="Ferreira M.E."/>
            <person name="Garcia A.M."/>
            <person name="Grynberg M."/>
            <person name="Gujja S."/>
            <person name="Heiman D.I."/>
            <person name="Henn M.R."/>
            <person name="Kodira C.D."/>
            <person name="Leon-Narvaez H."/>
            <person name="Longo L.V."/>
            <person name="Ma L.J."/>
            <person name="Malavazi I."/>
            <person name="Matsuo A.L."/>
            <person name="Morais F.V."/>
            <person name="Pereira M."/>
            <person name="Rodriguez-Brito S."/>
            <person name="Sakthikumar S."/>
            <person name="Salem-Izacc S.M."/>
            <person name="Sykes S.M."/>
            <person name="Teixeira M.M."/>
            <person name="Vallejo M.C."/>
            <person name="Walter M.E."/>
            <person name="Yandava C."/>
            <person name="Young S."/>
            <person name="Zeng Q."/>
            <person name="Zucker J."/>
            <person name="Felipe M.S."/>
            <person name="Goldman G.H."/>
            <person name="Haas B.J."/>
            <person name="McEwen J.G."/>
            <person name="Nino-Vega G."/>
            <person name="Puccia R."/>
            <person name="San-Blas G."/>
            <person name="Soares C.M."/>
            <person name="Birren B.W."/>
            <person name="Cuomo C.A."/>
        </authorList>
    </citation>
    <scope>NUCLEOTIDE SEQUENCE [LARGE SCALE GENOMIC DNA]</scope>
    <source>
        <strain evidence="2">ATCC MYA-826 / Pb01</strain>
    </source>
</reference>
<dbReference type="AlphaFoldDB" id="A0A0A2UZV4"/>
<dbReference type="VEuPathDB" id="FungiDB:PAAG_12563"/>
<evidence type="ECO:0000313" key="1">
    <source>
        <dbReference type="EMBL" id="KGQ00768.1"/>
    </source>
</evidence>
<gene>
    <name evidence="1" type="ORF">PAAG_12563</name>
</gene>
<proteinExistence type="predicted"/>
<accession>A0A0A2UZV4</accession>